<feature type="non-terminal residue" evidence="1">
    <location>
        <position position="68"/>
    </location>
</feature>
<accession>A0ABU9G9A4</accession>
<gene>
    <name evidence="1" type="ORF">V6242_18200</name>
</gene>
<protein>
    <submittedName>
        <fullName evidence="1">Sugar ABC transporter substrate-binding protein</fullName>
    </submittedName>
</protein>
<evidence type="ECO:0000313" key="2">
    <source>
        <dbReference type="Proteomes" id="UP001379949"/>
    </source>
</evidence>
<evidence type="ECO:0000313" key="1">
    <source>
        <dbReference type="EMBL" id="MEL0615066.1"/>
    </source>
</evidence>
<keyword evidence="2" id="KW-1185">Reference proteome</keyword>
<organism evidence="1 2">
    <name type="scientific">Marinomonas arenicola</name>
    <dbReference type="NCBI Taxonomy" id="569601"/>
    <lineage>
        <taxon>Bacteria</taxon>
        <taxon>Pseudomonadati</taxon>
        <taxon>Pseudomonadota</taxon>
        <taxon>Gammaproteobacteria</taxon>
        <taxon>Oceanospirillales</taxon>
        <taxon>Oceanospirillaceae</taxon>
        <taxon>Marinomonas</taxon>
    </lineage>
</organism>
<dbReference type="Gene3D" id="3.40.50.2300">
    <property type="match status" value="1"/>
</dbReference>
<dbReference type="InterPro" id="IPR028082">
    <property type="entry name" value="Peripla_BP_I"/>
</dbReference>
<reference evidence="1 2" key="1">
    <citation type="submission" date="2024-02" db="EMBL/GenBank/DDBJ databases">
        <title>Bacteria isolated from the canopy kelp, Nereocystis luetkeana.</title>
        <authorList>
            <person name="Pfister C.A."/>
            <person name="Younker I.T."/>
            <person name="Light S.H."/>
        </authorList>
    </citation>
    <scope>NUCLEOTIDE SEQUENCE [LARGE SCALE GENOMIC DNA]</scope>
    <source>
        <strain evidence="1 2">TI.4.07</strain>
    </source>
</reference>
<comment type="caution">
    <text evidence="1">The sequence shown here is derived from an EMBL/GenBank/DDBJ whole genome shotgun (WGS) entry which is preliminary data.</text>
</comment>
<proteinExistence type="predicted"/>
<dbReference type="Proteomes" id="UP001379949">
    <property type="component" value="Unassembled WGS sequence"/>
</dbReference>
<dbReference type="EMBL" id="JBAKAR010000240">
    <property type="protein sequence ID" value="MEL0615066.1"/>
    <property type="molecule type" value="Genomic_DNA"/>
</dbReference>
<sequence>MNAQGADATITTDTVQAGMLACERLAKKIQYRGNFAIINGVSVSSVLDRVSGCKSVLKIYTKITLLNA</sequence>
<name>A0ABU9G9A4_9GAMM</name>
<dbReference type="SUPFAM" id="SSF53822">
    <property type="entry name" value="Periplasmic binding protein-like I"/>
    <property type="match status" value="1"/>
</dbReference>